<evidence type="ECO:0000256" key="1">
    <source>
        <dbReference type="ARBA" id="ARBA00022679"/>
    </source>
</evidence>
<sequence length="413" mass="47950">MTTPLSTVPETQIRPVQYRDLEIIETLVNDDFDEATYRRARAFRDRVQQVRRWFGLFKILSFFPNPFQYRFSVYVAEAVDREGQEEKLLGAIEVSPFNSSRSTWRVEQVRVNPSEPLGDSNGIGARLLRYCLETVWEARTWVLEINIHQKDHLALYRQHGFQPLAELTYWSLPPQLLQEMAREEPDLPNLLPVSNADARLLYQLDCVSMPPLLRQVFDRHLQDFKIGLIEAIVDRAMGWYGSAEISRGYVFEPQRKAAIGYFEILLSNQDERSHQAKLTVHPAYTWLYPKLLIQMAKITRKYPNKSLELISADYQHERQEYLERLGAVRMEHTLLMSRSVWHKLRETKPEHSGLAEMLQGLQPVPRTPIPSRFSWLKWPNSPAKPVEAIESPPESNAKAPSPPTEPPENGHRA</sequence>
<evidence type="ECO:0000256" key="2">
    <source>
        <dbReference type="ARBA" id="ARBA00023315"/>
    </source>
</evidence>
<evidence type="ECO:0000313" key="4">
    <source>
        <dbReference type="EMBL" id="MEG3436630.1"/>
    </source>
</evidence>
<evidence type="ECO:0000256" key="3">
    <source>
        <dbReference type="SAM" id="MobiDB-lite"/>
    </source>
</evidence>
<keyword evidence="2" id="KW-0012">Acyltransferase</keyword>
<dbReference type="Gene3D" id="3.40.630.30">
    <property type="match status" value="1"/>
</dbReference>
<comment type="caution">
    <text evidence="4">The sequence shown here is derived from an EMBL/GenBank/DDBJ whole genome shotgun (WGS) entry which is preliminary data.</text>
</comment>
<feature type="region of interest" description="Disordered" evidence="3">
    <location>
        <begin position="382"/>
        <end position="413"/>
    </location>
</feature>
<reference evidence="4 5" key="1">
    <citation type="submission" date="2024-01" db="EMBL/GenBank/DDBJ databases">
        <title>Genomic insights into the taxonomy and metabolism of the cyanobacterium Pannus brasiliensis CCIBt3594.</title>
        <authorList>
            <person name="Machado M."/>
            <person name="Botero N.B."/>
            <person name="Andreote A.P.D."/>
            <person name="Feitosa A.M.T."/>
            <person name="Popin R."/>
            <person name="Sivonen K."/>
            <person name="Fiore M.F."/>
        </authorList>
    </citation>
    <scope>NUCLEOTIDE SEQUENCE [LARGE SCALE GENOMIC DNA]</scope>
    <source>
        <strain evidence="4 5">CCIBt3594</strain>
    </source>
</reference>
<dbReference type="GO" id="GO:0016746">
    <property type="term" value="F:acyltransferase activity"/>
    <property type="evidence" value="ECO:0007669"/>
    <property type="project" value="UniProtKB-KW"/>
</dbReference>
<dbReference type="PANTHER" id="PTHR43800">
    <property type="entry name" value="PEPTIDYL-LYSINE N-ACETYLTRANSFERASE YJAB"/>
    <property type="match status" value="1"/>
</dbReference>
<keyword evidence="5" id="KW-1185">Reference proteome</keyword>
<proteinExistence type="predicted"/>
<dbReference type="Proteomes" id="UP001328733">
    <property type="component" value="Unassembled WGS sequence"/>
</dbReference>
<name>A0AAW9QN93_9CHRO</name>
<dbReference type="InterPro" id="IPR016181">
    <property type="entry name" value="Acyl_CoA_acyltransferase"/>
</dbReference>
<keyword evidence="1" id="KW-0808">Transferase</keyword>
<accession>A0AAW9QN93</accession>
<organism evidence="4 5">
    <name type="scientific">Pannus brasiliensis CCIBt3594</name>
    <dbReference type="NCBI Taxonomy" id="1427578"/>
    <lineage>
        <taxon>Bacteria</taxon>
        <taxon>Bacillati</taxon>
        <taxon>Cyanobacteriota</taxon>
        <taxon>Cyanophyceae</taxon>
        <taxon>Oscillatoriophycideae</taxon>
        <taxon>Chroococcales</taxon>
        <taxon>Microcystaceae</taxon>
        <taxon>Pannus</taxon>
    </lineage>
</organism>
<dbReference type="AlphaFoldDB" id="A0AAW9QN93"/>
<evidence type="ECO:0000313" key="5">
    <source>
        <dbReference type="Proteomes" id="UP001328733"/>
    </source>
</evidence>
<dbReference type="EMBL" id="JBAFSM010000008">
    <property type="protein sequence ID" value="MEG3436630.1"/>
    <property type="molecule type" value="Genomic_DNA"/>
</dbReference>
<gene>
    <name evidence="4" type="ORF">V0288_05815</name>
</gene>
<protein>
    <submittedName>
        <fullName evidence="4">GNAT family N-acetyltransferase</fullName>
    </submittedName>
</protein>
<dbReference type="SUPFAM" id="SSF55729">
    <property type="entry name" value="Acyl-CoA N-acyltransferases (Nat)"/>
    <property type="match status" value="1"/>
</dbReference>
<dbReference type="RefSeq" id="WP_332864087.1">
    <property type="nucleotide sequence ID" value="NZ_JBAFSM010000008.1"/>
</dbReference>
<dbReference type="PANTHER" id="PTHR43800:SF1">
    <property type="entry name" value="PEPTIDYL-LYSINE N-ACETYLTRANSFERASE YJAB"/>
    <property type="match status" value="1"/>
</dbReference>